<dbReference type="InterPro" id="IPR004527">
    <property type="entry name" value="Glu-tRNA-ligase_bac/mito"/>
</dbReference>
<dbReference type="InterPro" id="IPR000924">
    <property type="entry name" value="Glu/Gln-tRNA-synth"/>
</dbReference>
<name>A0A853G1P9_9GAMM</name>
<dbReference type="GO" id="GO:0008270">
    <property type="term" value="F:zinc ion binding"/>
    <property type="evidence" value="ECO:0007669"/>
    <property type="project" value="UniProtKB-UniRule"/>
</dbReference>
<evidence type="ECO:0000256" key="6">
    <source>
        <dbReference type="ARBA" id="ARBA00022741"/>
    </source>
</evidence>
<dbReference type="NCBIfam" id="TIGR00464">
    <property type="entry name" value="gltX_bact"/>
    <property type="match status" value="1"/>
</dbReference>
<evidence type="ECO:0000256" key="5">
    <source>
        <dbReference type="ARBA" id="ARBA00022598"/>
    </source>
</evidence>
<evidence type="ECO:0000259" key="11">
    <source>
        <dbReference type="Pfam" id="PF00749"/>
    </source>
</evidence>
<dbReference type="GO" id="GO:0004818">
    <property type="term" value="F:glutamate-tRNA ligase activity"/>
    <property type="evidence" value="ECO:0007669"/>
    <property type="project" value="UniProtKB-UniRule"/>
</dbReference>
<comment type="cofactor">
    <cofactor evidence="10">
        <name>Zn(2+)</name>
        <dbReference type="ChEBI" id="CHEBI:29105"/>
    </cofactor>
    <text evidence="10">Binds 1 zinc ion per subunit.</text>
</comment>
<feature type="binding site" evidence="10">
    <location>
        <position position="123"/>
    </location>
    <ligand>
        <name>Zn(2+)</name>
        <dbReference type="ChEBI" id="CHEBI:29105"/>
    </ligand>
</feature>
<dbReference type="CDD" id="cd00808">
    <property type="entry name" value="GluRS_core"/>
    <property type="match status" value="1"/>
</dbReference>
<dbReference type="Pfam" id="PF19269">
    <property type="entry name" value="Anticodon_2"/>
    <property type="match status" value="1"/>
</dbReference>
<comment type="similarity">
    <text evidence="2 10">Belongs to the class-I aminoacyl-tRNA synthetase family. Glutamate--tRNA ligase type 1 subfamily.</text>
</comment>
<evidence type="ECO:0000256" key="4">
    <source>
        <dbReference type="ARBA" id="ARBA00022490"/>
    </source>
</evidence>
<evidence type="ECO:0000256" key="10">
    <source>
        <dbReference type="HAMAP-Rule" id="MF_00022"/>
    </source>
</evidence>
<accession>A0A853G1P9</accession>
<feature type="short sequence motif" description="'KMSKS' region" evidence="10">
    <location>
        <begin position="230"/>
        <end position="234"/>
    </location>
</feature>
<evidence type="ECO:0000256" key="9">
    <source>
        <dbReference type="ARBA" id="ARBA00023146"/>
    </source>
</evidence>
<dbReference type="PANTHER" id="PTHR43311">
    <property type="entry name" value="GLUTAMATE--TRNA LIGASE"/>
    <property type="match status" value="1"/>
</dbReference>
<evidence type="ECO:0000259" key="12">
    <source>
        <dbReference type="Pfam" id="PF19269"/>
    </source>
</evidence>
<comment type="subunit">
    <text evidence="3 10">Monomer.</text>
</comment>
<keyword evidence="9 10" id="KW-0030">Aminoacyl-tRNA synthetase</keyword>
<dbReference type="InterPro" id="IPR008925">
    <property type="entry name" value="aa_tRNA-synth_I_cd-bd_sf"/>
</dbReference>
<dbReference type="GO" id="GO:0005524">
    <property type="term" value="F:ATP binding"/>
    <property type="evidence" value="ECO:0007669"/>
    <property type="project" value="UniProtKB-UniRule"/>
</dbReference>
<keyword evidence="5 10" id="KW-0436">Ligase</keyword>
<feature type="binding site" evidence="10">
    <location>
        <position position="98"/>
    </location>
    <ligand>
        <name>Zn(2+)</name>
        <dbReference type="ChEBI" id="CHEBI:29105"/>
    </ligand>
</feature>
<feature type="binding site" evidence="10">
    <location>
        <position position="233"/>
    </location>
    <ligand>
        <name>ATP</name>
        <dbReference type="ChEBI" id="CHEBI:30616"/>
    </ligand>
</feature>
<evidence type="ECO:0000256" key="8">
    <source>
        <dbReference type="ARBA" id="ARBA00022917"/>
    </source>
</evidence>
<dbReference type="GO" id="GO:0000049">
    <property type="term" value="F:tRNA binding"/>
    <property type="evidence" value="ECO:0007669"/>
    <property type="project" value="InterPro"/>
</dbReference>
<dbReference type="GO" id="GO:0006424">
    <property type="term" value="P:glutamyl-tRNA aminoacylation"/>
    <property type="evidence" value="ECO:0007669"/>
    <property type="project" value="UniProtKB-UniRule"/>
</dbReference>
<keyword evidence="6 10" id="KW-0547">Nucleotide-binding</keyword>
<dbReference type="PRINTS" id="PR00987">
    <property type="entry name" value="TRNASYNTHGLU"/>
</dbReference>
<dbReference type="AlphaFoldDB" id="A0A853G1P9"/>
<organism evidence="13 14">
    <name type="scientific">Candidatus Vesicomyosocius endoextente</name>
    <dbReference type="NCBI Taxonomy" id="2738853"/>
    <lineage>
        <taxon>Bacteria</taxon>
        <taxon>Pseudomonadati</taxon>
        <taxon>Pseudomonadota</taxon>
        <taxon>Gammaproteobacteria</taxon>
        <taxon>Candidatus Pseudothioglobaceae</taxon>
        <taxon>Candidatus Vesicomyidisocius</taxon>
    </lineage>
</organism>
<keyword evidence="4 10" id="KW-0963">Cytoplasm</keyword>
<dbReference type="FunFam" id="3.40.50.620:FF:000007">
    <property type="entry name" value="Glutamate--tRNA ligase"/>
    <property type="match status" value="1"/>
</dbReference>
<sequence length="454" mass="52118">MKSRFAPSPTGYLHIGGARTAFFAWIWAKKQHGKFVLRIENTDLERSTQASVDAILQGIDWLGLNYDEGPLYQTDRFNRYKQIIQHLLDEKKAYYCECSKKRLKILREKLTKQGKKAKYDGCCRDKNLHNGVVRFNNPKEGVVVFNDVVKGKISINNQELDDLIIARNDNTPTYNLTVVVDDHDMKINIIIRGDDHINNTPKQINLYQALGWHLPEFAHLPMILGNDGIRLSKRHGAMSVMAYRDAGFLPEALLNYLSRLGWSYGNQEIFSINEIVKLFELKNINKASASFNQDKLLWFNKETIKSSSVKNLLSNLTWHLQNQGITIKDTPNIEIVVRYLQNRCKTLVNMACELKMFYQDFDTFDEKLAKKFFKDKIPLKHLLVELEMLNTWKADNIKEVVKQVCFELNIGFGRVGEPFRLALSGDGNAGGIDIVAELVGKNKALLRLKMAIDF</sequence>
<evidence type="ECO:0000313" key="14">
    <source>
        <dbReference type="Proteomes" id="UP000525329"/>
    </source>
</evidence>
<dbReference type="InterPro" id="IPR020058">
    <property type="entry name" value="Glu/Gln-tRNA-synth_Ib_cat-dom"/>
</dbReference>
<dbReference type="SUPFAM" id="SSF48163">
    <property type="entry name" value="An anticodon-binding domain of class I aminoacyl-tRNA synthetases"/>
    <property type="match status" value="1"/>
</dbReference>
<gene>
    <name evidence="10 13" type="primary">gltX</name>
    <name evidence="13" type="ORF">H0A74_01580</name>
</gene>
<dbReference type="HAMAP" id="MF_00022">
    <property type="entry name" value="Glu_tRNA_synth_type1"/>
    <property type="match status" value="1"/>
</dbReference>
<feature type="binding site" evidence="10">
    <location>
        <position position="125"/>
    </location>
    <ligand>
        <name>Zn(2+)</name>
        <dbReference type="ChEBI" id="CHEBI:29105"/>
    </ligand>
</feature>
<dbReference type="InterPro" id="IPR049940">
    <property type="entry name" value="GluQ/Sye"/>
</dbReference>
<dbReference type="InterPro" id="IPR014729">
    <property type="entry name" value="Rossmann-like_a/b/a_fold"/>
</dbReference>
<dbReference type="InterPro" id="IPR033910">
    <property type="entry name" value="GluRS_core"/>
</dbReference>
<dbReference type="Gene3D" id="1.10.10.350">
    <property type="match status" value="1"/>
</dbReference>
<dbReference type="SUPFAM" id="SSF52374">
    <property type="entry name" value="Nucleotidylyl transferase"/>
    <property type="match status" value="1"/>
</dbReference>
<evidence type="ECO:0000256" key="7">
    <source>
        <dbReference type="ARBA" id="ARBA00022840"/>
    </source>
</evidence>
<keyword evidence="8 10" id="KW-0648">Protein biosynthesis</keyword>
<dbReference type="PANTHER" id="PTHR43311:SF2">
    <property type="entry name" value="GLUTAMATE--TRNA LIGASE, MITOCHONDRIAL-RELATED"/>
    <property type="match status" value="1"/>
</dbReference>
<dbReference type="Gene3D" id="3.40.50.620">
    <property type="entry name" value="HUPs"/>
    <property type="match status" value="1"/>
</dbReference>
<dbReference type="Pfam" id="PF00749">
    <property type="entry name" value="tRNA-synt_1c"/>
    <property type="match status" value="1"/>
</dbReference>
<evidence type="ECO:0000256" key="3">
    <source>
        <dbReference type="ARBA" id="ARBA00011245"/>
    </source>
</evidence>
<dbReference type="InterPro" id="IPR020751">
    <property type="entry name" value="aa-tRNA-synth_I_codon-bd_sub2"/>
</dbReference>
<feature type="domain" description="Aminoacyl-tRNA synthetase class I anticodon-binding" evidence="12">
    <location>
        <begin position="316"/>
        <end position="452"/>
    </location>
</feature>
<reference evidence="13 14" key="1">
    <citation type="submission" date="2020-05" db="EMBL/GenBank/DDBJ databases">
        <title>Horizontal transmission and recombination maintain forever young bacterial symbiont genomes.</title>
        <authorList>
            <person name="Russell S.L."/>
            <person name="Pepper-Tunick E."/>
            <person name="Svedberg J."/>
            <person name="Byrne A."/>
            <person name="Ruelas Castillo J."/>
            <person name="Vollmers C."/>
            <person name="Beinart R.A."/>
            <person name="Corbett-Detig R."/>
        </authorList>
    </citation>
    <scope>NUCLEOTIDE SEQUENCE [LARGE SCALE GENOMIC DNA]</scope>
    <source>
        <strain evidence="13">Monterey_2004</strain>
    </source>
</reference>
<dbReference type="PROSITE" id="PS00178">
    <property type="entry name" value="AA_TRNA_LIGASE_I"/>
    <property type="match status" value="1"/>
</dbReference>
<dbReference type="GO" id="GO:0005829">
    <property type="term" value="C:cytosol"/>
    <property type="evidence" value="ECO:0007669"/>
    <property type="project" value="TreeGrafter"/>
</dbReference>
<keyword evidence="10" id="KW-0479">Metal-binding</keyword>
<evidence type="ECO:0000313" key="13">
    <source>
        <dbReference type="EMBL" id="NYT52264.1"/>
    </source>
</evidence>
<proteinExistence type="inferred from homology"/>
<keyword evidence="10" id="KW-0862">Zinc</keyword>
<feature type="short sequence motif" description="'HIGH' region" evidence="10">
    <location>
        <begin position="7"/>
        <end position="17"/>
    </location>
</feature>
<comment type="caution">
    <text evidence="13">The sequence shown here is derived from an EMBL/GenBank/DDBJ whole genome shotgun (WGS) entry which is preliminary data.</text>
</comment>
<comment type="function">
    <text evidence="10">Catalyzes the attachment of glutamate to tRNA(Glu) in a two-step reaction: glutamate is first activated by ATP to form Glu-AMP and then transferred to the acceptor end of tRNA(Glu).</text>
</comment>
<comment type="subcellular location">
    <subcellularLocation>
        <location evidence="1 10">Cytoplasm</location>
    </subcellularLocation>
</comment>
<dbReference type="Proteomes" id="UP000525329">
    <property type="component" value="Unassembled WGS sequence"/>
</dbReference>
<feature type="binding site" evidence="10">
    <location>
        <position position="96"/>
    </location>
    <ligand>
        <name>Zn(2+)</name>
        <dbReference type="ChEBI" id="CHEBI:29105"/>
    </ligand>
</feature>
<keyword evidence="7 10" id="KW-0067">ATP-binding</keyword>
<dbReference type="EC" id="6.1.1.17" evidence="10"/>
<evidence type="ECO:0000256" key="1">
    <source>
        <dbReference type="ARBA" id="ARBA00004496"/>
    </source>
</evidence>
<feature type="domain" description="Glutamyl/glutaminyl-tRNA synthetase class Ib catalytic" evidence="11">
    <location>
        <begin position="2"/>
        <end position="298"/>
    </location>
</feature>
<dbReference type="EMBL" id="JACCHU010000001">
    <property type="protein sequence ID" value="NYT52264.1"/>
    <property type="molecule type" value="Genomic_DNA"/>
</dbReference>
<dbReference type="InterPro" id="IPR001412">
    <property type="entry name" value="aa-tRNA-synth_I_CS"/>
</dbReference>
<comment type="catalytic activity">
    <reaction evidence="10">
        <text>tRNA(Glu) + L-glutamate + ATP = L-glutamyl-tRNA(Glu) + AMP + diphosphate</text>
        <dbReference type="Rhea" id="RHEA:23540"/>
        <dbReference type="Rhea" id="RHEA-COMP:9663"/>
        <dbReference type="Rhea" id="RHEA-COMP:9680"/>
        <dbReference type="ChEBI" id="CHEBI:29985"/>
        <dbReference type="ChEBI" id="CHEBI:30616"/>
        <dbReference type="ChEBI" id="CHEBI:33019"/>
        <dbReference type="ChEBI" id="CHEBI:78442"/>
        <dbReference type="ChEBI" id="CHEBI:78520"/>
        <dbReference type="ChEBI" id="CHEBI:456215"/>
        <dbReference type="EC" id="6.1.1.17"/>
    </reaction>
</comment>
<protein>
    <recommendedName>
        <fullName evidence="10">Glutamate--tRNA ligase</fullName>
        <ecNumber evidence="10">6.1.1.17</ecNumber>
    </recommendedName>
    <alternativeName>
        <fullName evidence="10">Glutamyl-tRNA synthetase</fullName>
        <shortName evidence="10">GluRS</shortName>
    </alternativeName>
</protein>
<evidence type="ECO:0000256" key="2">
    <source>
        <dbReference type="ARBA" id="ARBA00007894"/>
    </source>
</evidence>
<dbReference type="InterPro" id="IPR045462">
    <property type="entry name" value="aa-tRNA-synth_I_cd-bd"/>
</dbReference>